<protein>
    <submittedName>
        <fullName evidence="2">Uncharacterized protein</fullName>
    </submittedName>
</protein>
<reference evidence="2" key="3">
    <citation type="submission" date="2025-09" db="UniProtKB">
        <authorList>
            <consortium name="Ensembl"/>
        </authorList>
    </citation>
    <scope>IDENTIFICATION</scope>
</reference>
<reference evidence="3" key="1">
    <citation type="submission" date="2011-03" db="EMBL/GenBank/DDBJ databases">
        <title>Version 3 of the genome sequence of Otolemur garnettii (Bushbaby).</title>
        <authorList>
            <consortium name="The Broad Institute Genome Sequencing Platform"/>
            <person name="Di Palma F."/>
            <person name="Johnson J."/>
            <person name="Lander E.S."/>
            <person name="Lindblad-Toh K."/>
            <person name="Jaffe D.B."/>
            <person name="Gnerre S."/>
            <person name="MacCallum I."/>
            <person name="Przybylski D."/>
            <person name="Ribeiro F.J."/>
            <person name="Burton J.N."/>
            <person name="Walker B.J."/>
            <person name="Sharpe T."/>
            <person name="Hall G."/>
        </authorList>
    </citation>
    <scope>NUCLEOTIDE SEQUENCE [LARGE SCALE GENOMIC DNA]</scope>
</reference>
<sequence length="64" mass="7239">RKGEKEREGKGKEMKGKNRKKKGKGKERKGKGKEEKIRLPQEKYSGTYTMKTDGVAGDKEGGRK</sequence>
<reference evidence="2" key="2">
    <citation type="submission" date="2025-08" db="UniProtKB">
        <authorList>
            <consortium name="Ensembl"/>
        </authorList>
    </citation>
    <scope>IDENTIFICATION</scope>
</reference>
<feature type="compositionally biased region" description="Basic and acidic residues" evidence="1">
    <location>
        <begin position="1"/>
        <end position="16"/>
    </location>
</feature>
<dbReference type="HOGENOM" id="CLU_2873630_0_0_1"/>
<evidence type="ECO:0000313" key="3">
    <source>
        <dbReference type="Proteomes" id="UP000005225"/>
    </source>
</evidence>
<feature type="compositionally biased region" description="Basic residues" evidence="1">
    <location>
        <begin position="17"/>
        <end position="31"/>
    </location>
</feature>
<feature type="region of interest" description="Disordered" evidence="1">
    <location>
        <begin position="1"/>
        <end position="64"/>
    </location>
</feature>
<accession>H0XRH3</accession>
<dbReference type="AlphaFoldDB" id="H0XRH3"/>
<organism evidence="2 3">
    <name type="scientific">Otolemur garnettii</name>
    <name type="common">Small-eared galago</name>
    <name type="synonym">Garnett's greater bushbaby</name>
    <dbReference type="NCBI Taxonomy" id="30611"/>
    <lineage>
        <taxon>Eukaryota</taxon>
        <taxon>Metazoa</taxon>
        <taxon>Chordata</taxon>
        <taxon>Craniata</taxon>
        <taxon>Vertebrata</taxon>
        <taxon>Euteleostomi</taxon>
        <taxon>Mammalia</taxon>
        <taxon>Eutheria</taxon>
        <taxon>Euarchontoglires</taxon>
        <taxon>Primates</taxon>
        <taxon>Strepsirrhini</taxon>
        <taxon>Lorisiformes</taxon>
        <taxon>Galagidae</taxon>
        <taxon>Otolemur</taxon>
    </lineage>
</organism>
<dbReference type="Ensembl" id="ENSOGAT00000031982.1">
    <property type="protein sequence ID" value="ENSOGAP00000018715.1"/>
    <property type="gene ID" value="ENSOGAG00000030198.1"/>
</dbReference>
<evidence type="ECO:0000313" key="2">
    <source>
        <dbReference type="Ensembl" id="ENSOGAP00000018715.1"/>
    </source>
</evidence>
<dbReference type="Proteomes" id="UP000005225">
    <property type="component" value="Unassembled WGS sequence"/>
</dbReference>
<evidence type="ECO:0000256" key="1">
    <source>
        <dbReference type="SAM" id="MobiDB-lite"/>
    </source>
</evidence>
<name>H0XRH3_OTOGA</name>
<keyword evidence="3" id="KW-1185">Reference proteome</keyword>
<dbReference type="EMBL" id="AAQR03163721">
    <property type="status" value="NOT_ANNOTATED_CDS"/>
    <property type="molecule type" value="Genomic_DNA"/>
</dbReference>
<feature type="compositionally biased region" description="Basic and acidic residues" evidence="1">
    <location>
        <begin position="32"/>
        <end position="41"/>
    </location>
</feature>
<dbReference type="InParanoid" id="H0XRH3"/>
<proteinExistence type="predicted"/>